<evidence type="ECO:0000313" key="1">
    <source>
        <dbReference type="EMBL" id="GFQ80016.1"/>
    </source>
</evidence>
<reference evidence="1" key="1">
    <citation type="submission" date="2020-07" db="EMBL/GenBank/DDBJ databases">
        <title>Multicomponent nature underlies the extraordinary mechanical properties of spider dragline silk.</title>
        <authorList>
            <person name="Kono N."/>
            <person name="Nakamura H."/>
            <person name="Mori M."/>
            <person name="Yoshida Y."/>
            <person name="Ohtoshi R."/>
            <person name="Malay A.D."/>
            <person name="Moran D.A.P."/>
            <person name="Tomita M."/>
            <person name="Numata K."/>
            <person name="Arakawa K."/>
        </authorList>
    </citation>
    <scope>NUCLEOTIDE SEQUENCE</scope>
</reference>
<dbReference type="AlphaFoldDB" id="A0A8X6KPN9"/>
<sequence>MNLELIMLQGKNHGRASLFCVAGWLAFRAGRVPERYGRCRSWQAARKVFNDGDKVFDVPSELTVASQ</sequence>
<dbReference type="Proteomes" id="UP000887116">
    <property type="component" value="Unassembled WGS sequence"/>
</dbReference>
<proteinExistence type="predicted"/>
<comment type="caution">
    <text evidence="1">The sequence shown here is derived from an EMBL/GenBank/DDBJ whole genome shotgun (WGS) entry which is preliminary data.</text>
</comment>
<organism evidence="1 2">
    <name type="scientific">Trichonephila clavata</name>
    <name type="common">Joro spider</name>
    <name type="synonym">Nephila clavata</name>
    <dbReference type="NCBI Taxonomy" id="2740835"/>
    <lineage>
        <taxon>Eukaryota</taxon>
        <taxon>Metazoa</taxon>
        <taxon>Ecdysozoa</taxon>
        <taxon>Arthropoda</taxon>
        <taxon>Chelicerata</taxon>
        <taxon>Arachnida</taxon>
        <taxon>Araneae</taxon>
        <taxon>Araneomorphae</taxon>
        <taxon>Entelegynae</taxon>
        <taxon>Araneoidea</taxon>
        <taxon>Nephilidae</taxon>
        <taxon>Trichonephila</taxon>
    </lineage>
</organism>
<accession>A0A8X6KPN9</accession>
<dbReference type="EMBL" id="BMAO01012255">
    <property type="protein sequence ID" value="GFQ80016.1"/>
    <property type="molecule type" value="Genomic_DNA"/>
</dbReference>
<gene>
    <name evidence="1" type="ORF">TNCT_113701</name>
</gene>
<name>A0A8X6KPN9_TRICU</name>
<keyword evidence="2" id="KW-1185">Reference proteome</keyword>
<protein>
    <submittedName>
        <fullName evidence="1">Uncharacterized protein</fullName>
    </submittedName>
</protein>
<evidence type="ECO:0000313" key="2">
    <source>
        <dbReference type="Proteomes" id="UP000887116"/>
    </source>
</evidence>